<accession>A0A964RLG7</accession>
<comment type="caution">
    <text evidence="1">The sequence shown here is derived from an EMBL/GenBank/DDBJ whole genome shotgun (WGS) entry which is preliminary data.</text>
</comment>
<dbReference type="AlphaFoldDB" id="A0A964RLG7"/>
<protein>
    <submittedName>
        <fullName evidence="1">Uncharacterized protein</fullName>
    </submittedName>
</protein>
<gene>
    <name evidence="1" type="ORF">GKZ28_08450</name>
</gene>
<proteinExistence type="predicted"/>
<organism evidence="1 2">
    <name type="scientific">Clostridium chromiireducens</name>
    <dbReference type="NCBI Taxonomy" id="225345"/>
    <lineage>
        <taxon>Bacteria</taxon>
        <taxon>Bacillati</taxon>
        <taxon>Bacillota</taxon>
        <taxon>Clostridia</taxon>
        <taxon>Eubacteriales</taxon>
        <taxon>Clostridiaceae</taxon>
        <taxon>Clostridium</taxon>
    </lineage>
</organism>
<dbReference type="EMBL" id="WSRQ01000010">
    <property type="protein sequence ID" value="MVX63725.1"/>
    <property type="molecule type" value="Genomic_DNA"/>
</dbReference>
<reference evidence="1" key="1">
    <citation type="submission" date="2019-12" db="EMBL/GenBank/DDBJ databases">
        <title>Microbes associate with the intestines of laboratory mice.</title>
        <authorList>
            <person name="Navarre W."/>
            <person name="Wong E."/>
        </authorList>
    </citation>
    <scope>NUCLEOTIDE SEQUENCE</scope>
    <source>
        <strain evidence="1">NM79_F5</strain>
    </source>
</reference>
<evidence type="ECO:0000313" key="2">
    <source>
        <dbReference type="Proteomes" id="UP000656077"/>
    </source>
</evidence>
<dbReference type="RefSeq" id="WP_160358820.1">
    <property type="nucleotide sequence ID" value="NZ_WSRQ01000010.1"/>
</dbReference>
<sequence>MELVNCIVNTYTTHYAFRLIDGDDVFIYDNGHTRVTTYEQYLKESKIV</sequence>
<name>A0A964RLG7_9CLOT</name>
<dbReference type="Proteomes" id="UP000656077">
    <property type="component" value="Unassembled WGS sequence"/>
</dbReference>
<evidence type="ECO:0000313" key="1">
    <source>
        <dbReference type="EMBL" id="MVX63725.1"/>
    </source>
</evidence>